<dbReference type="OrthoDB" id="3028286at2759"/>
<dbReference type="AlphaFoldDB" id="A0A0D0CUF3"/>
<evidence type="ECO:0000256" key="1">
    <source>
        <dbReference type="SAM" id="MobiDB-lite"/>
    </source>
</evidence>
<feature type="non-terminal residue" evidence="2">
    <location>
        <position position="1"/>
    </location>
</feature>
<feature type="compositionally biased region" description="Basic and acidic residues" evidence="1">
    <location>
        <begin position="39"/>
        <end position="50"/>
    </location>
</feature>
<accession>A0A0D0CUF3</accession>
<protein>
    <submittedName>
        <fullName evidence="2">Uncharacterized protein</fullName>
    </submittedName>
</protein>
<dbReference type="Proteomes" id="UP000053593">
    <property type="component" value="Unassembled WGS sequence"/>
</dbReference>
<organism evidence="2 3">
    <name type="scientific">Collybiopsis luxurians FD-317 M1</name>
    <dbReference type="NCBI Taxonomy" id="944289"/>
    <lineage>
        <taxon>Eukaryota</taxon>
        <taxon>Fungi</taxon>
        <taxon>Dikarya</taxon>
        <taxon>Basidiomycota</taxon>
        <taxon>Agaricomycotina</taxon>
        <taxon>Agaricomycetes</taxon>
        <taxon>Agaricomycetidae</taxon>
        <taxon>Agaricales</taxon>
        <taxon>Marasmiineae</taxon>
        <taxon>Omphalotaceae</taxon>
        <taxon>Collybiopsis</taxon>
        <taxon>Collybiopsis luxurians</taxon>
    </lineage>
</organism>
<gene>
    <name evidence="2" type="ORF">GYMLUDRAFT_117471</name>
</gene>
<dbReference type="EMBL" id="KN834765">
    <property type="protein sequence ID" value="KIK63147.1"/>
    <property type="molecule type" value="Genomic_DNA"/>
</dbReference>
<evidence type="ECO:0000313" key="3">
    <source>
        <dbReference type="Proteomes" id="UP000053593"/>
    </source>
</evidence>
<reference evidence="2 3" key="1">
    <citation type="submission" date="2014-04" db="EMBL/GenBank/DDBJ databases">
        <title>Evolutionary Origins and Diversification of the Mycorrhizal Mutualists.</title>
        <authorList>
            <consortium name="DOE Joint Genome Institute"/>
            <consortium name="Mycorrhizal Genomics Consortium"/>
            <person name="Kohler A."/>
            <person name="Kuo A."/>
            <person name="Nagy L.G."/>
            <person name="Floudas D."/>
            <person name="Copeland A."/>
            <person name="Barry K.W."/>
            <person name="Cichocki N."/>
            <person name="Veneault-Fourrey C."/>
            <person name="LaButti K."/>
            <person name="Lindquist E.A."/>
            <person name="Lipzen A."/>
            <person name="Lundell T."/>
            <person name="Morin E."/>
            <person name="Murat C."/>
            <person name="Riley R."/>
            <person name="Ohm R."/>
            <person name="Sun H."/>
            <person name="Tunlid A."/>
            <person name="Henrissat B."/>
            <person name="Grigoriev I.V."/>
            <person name="Hibbett D.S."/>
            <person name="Martin F."/>
        </authorList>
    </citation>
    <scope>NUCLEOTIDE SEQUENCE [LARGE SCALE GENOMIC DNA]</scope>
    <source>
        <strain evidence="2 3">FD-317 M1</strain>
    </source>
</reference>
<sequence>SKIVQKEVAGVKTSAGRTALGEVTTTAINRRDNTSKVYLGKDKEKDEVSLKRGRSNSTTNNAAQRIPLGPGRSQVAPPVTNIAPVRAAPPRTSRSSNAHGLRRPIRDIRTIAVYEDVEMDIEEYAEPDMAPTEDMEPPSEAPVE</sequence>
<keyword evidence="3" id="KW-1185">Reference proteome</keyword>
<feature type="non-terminal residue" evidence="2">
    <location>
        <position position="144"/>
    </location>
</feature>
<name>A0A0D0CUF3_9AGAR</name>
<feature type="region of interest" description="Disordered" evidence="1">
    <location>
        <begin position="39"/>
        <end position="102"/>
    </location>
</feature>
<feature type="region of interest" description="Disordered" evidence="1">
    <location>
        <begin position="123"/>
        <end position="144"/>
    </location>
</feature>
<evidence type="ECO:0000313" key="2">
    <source>
        <dbReference type="EMBL" id="KIK63147.1"/>
    </source>
</evidence>
<dbReference type="HOGENOM" id="CLU_1801050_0_0_1"/>
<proteinExistence type="predicted"/>